<dbReference type="GO" id="GO:0006152">
    <property type="term" value="P:purine nucleoside catabolic process"/>
    <property type="evidence" value="ECO:0007669"/>
    <property type="project" value="TreeGrafter"/>
</dbReference>
<dbReference type="PROSITE" id="PS00903">
    <property type="entry name" value="CYT_DCMP_DEAMINASES_1"/>
    <property type="match status" value="1"/>
</dbReference>
<evidence type="ECO:0000313" key="4">
    <source>
        <dbReference type="EMBL" id="OHW63556.1"/>
    </source>
</evidence>
<dbReference type="GO" id="GO:0008270">
    <property type="term" value="F:zinc ion binding"/>
    <property type="evidence" value="ECO:0007669"/>
    <property type="project" value="InterPro"/>
</dbReference>
<dbReference type="InterPro" id="IPR002125">
    <property type="entry name" value="CMP_dCMP_dom"/>
</dbReference>
<evidence type="ECO:0000313" key="5">
    <source>
        <dbReference type="Proteomes" id="UP000180254"/>
    </source>
</evidence>
<dbReference type="EMBL" id="MKIE01000001">
    <property type="protein sequence ID" value="OHW63556.1"/>
    <property type="molecule type" value="Genomic_DNA"/>
</dbReference>
<dbReference type="SUPFAM" id="SSF53927">
    <property type="entry name" value="Cytidine deaminase-like"/>
    <property type="match status" value="1"/>
</dbReference>
<keyword evidence="5" id="KW-1185">Reference proteome</keyword>
<gene>
    <name evidence="4" type="primary">guaD_1</name>
    <name evidence="4" type="ORF">EUAN_04200</name>
</gene>
<dbReference type="PANTHER" id="PTHR11079:SF161">
    <property type="entry name" value="CMP_DCMP-TYPE DEAMINASE DOMAIN-CONTAINING PROTEIN"/>
    <property type="match status" value="1"/>
</dbReference>
<dbReference type="Proteomes" id="UP000180254">
    <property type="component" value="Unassembled WGS sequence"/>
</dbReference>
<dbReference type="InterPro" id="IPR016193">
    <property type="entry name" value="Cytidine_deaminase-like"/>
</dbReference>
<evidence type="ECO:0000256" key="2">
    <source>
        <dbReference type="ARBA" id="ARBA00022833"/>
    </source>
</evidence>
<dbReference type="PANTHER" id="PTHR11079">
    <property type="entry name" value="CYTOSINE DEAMINASE FAMILY MEMBER"/>
    <property type="match status" value="1"/>
</dbReference>
<keyword evidence="1" id="KW-0479">Metal-binding</keyword>
<sequence length="130" mass="14328">MPQIEFIEKAVELATENESLHGGLPYGAVVVKDGKIVGMGVNEVVQTGDPTAHAEMLAIRSACAKLDTPDLSGYELYASAHPCAMCLGAIYYSNIRSVYYREPRNSSQDYVYGELKLDDDKRAVRMIRLP</sequence>
<dbReference type="CDD" id="cd01285">
    <property type="entry name" value="nucleoside_deaminase"/>
    <property type="match status" value="1"/>
</dbReference>
<keyword evidence="2" id="KW-0862">Zinc</keyword>
<keyword evidence="4" id="KW-0378">Hydrolase</keyword>
<dbReference type="PROSITE" id="PS51747">
    <property type="entry name" value="CYT_DCMP_DEAMINASES_2"/>
    <property type="match status" value="1"/>
</dbReference>
<proteinExistence type="predicted"/>
<dbReference type="Gene3D" id="3.40.140.10">
    <property type="entry name" value="Cytidine Deaminase, domain 2"/>
    <property type="match status" value="1"/>
</dbReference>
<dbReference type="Pfam" id="PF00383">
    <property type="entry name" value="dCMP_cyt_deam_1"/>
    <property type="match status" value="1"/>
</dbReference>
<dbReference type="GO" id="GO:0047974">
    <property type="term" value="F:guanosine deaminase activity"/>
    <property type="evidence" value="ECO:0007669"/>
    <property type="project" value="TreeGrafter"/>
</dbReference>
<name>A0A1S1VAB1_9FIRM</name>
<dbReference type="EC" id="3.5.4.3" evidence="4"/>
<dbReference type="InterPro" id="IPR016192">
    <property type="entry name" value="APOBEC/CMP_deaminase_Zn-bd"/>
</dbReference>
<reference evidence="4 5" key="1">
    <citation type="submission" date="2016-09" db="EMBL/GenBank/DDBJ databases">
        <title>Genome sequence of Eubacterium angustum.</title>
        <authorList>
            <person name="Poehlein A."/>
            <person name="Daniel R."/>
        </authorList>
    </citation>
    <scope>NUCLEOTIDE SEQUENCE [LARGE SCALE GENOMIC DNA]</scope>
    <source>
        <strain evidence="4 5">DSM 1989</strain>
    </source>
</reference>
<dbReference type="STRING" id="39480.EUAN_04200"/>
<evidence type="ECO:0000256" key="1">
    <source>
        <dbReference type="ARBA" id="ARBA00022723"/>
    </source>
</evidence>
<comment type="caution">
    <text evidence="4">The sequence shown here is derived from an EMBL/GenBank/DDBJ whole genome shotgun (WGS) entry which is preliminary data.</text>
</comment>
<feature type="domain" description="CMP/dCMP-type deaminase" evidence="3">
    <location>
        <begin position="1"/>
        <end position="125"/>
    </location>
</feature>
<dbReference type="RefSeq" id="WP_071061125.1">
    <property type="nucleotide sequence ID" value="NZ_MKIE01000001.1"/>
</dbReference>
<protein>
    <submittedName>
        <fullName evidence="4">Guanine deaminase</fullName>
        <ecNumber evidence="4">3.5.4.3</ecNumber>
    </submittedName>
</protein>
<organism evidence="4 5">
    <name type="scientific">Andreesenia angusta</name>
    <dbReference type="NCBI Taxonomy" id="39480"/>
    <lineage>
        <taxon>Bacteria</taxon>
        <taxon>Bacillati</taxon>
        <taxon>Bacillota</taxon>
        <taxon>Tissierellia</taxon>
        <taxon>Tissierellales</taxon>
        <taxon>Gottschalkiaceae</taxon>
        <taxon>Andreesenia</taxon>
    </lineage>
</organism>
<dbReference type="AlphaFoldDB" id="A0A1S1VAB1"/>
<dbReference type="GO" id="GO:0008892">
    <property type="term" value="F:guanine deaminase activity"/>
    <property type="evidence" value="ECO:0007669"/>
    <property type="project" value="UniProtKB-EC"/>
</dbReference>
<evidence type="ECO:0000259" key="3">
    <source>
        <dbReference type="PROSITE" id="PS51747"/>
    </source>
</evidence>
<dbReference type="OrthoDB" id="9802676at2"/>
<accession>A0A1S1VAB1</accession>